<dbReference type="EMBL" id="FJOG01000005">
    <property type="protein sequence ID" value="CZR54282.1"/>
    <property type="molecule type" value="Genomic_DNA"/>
</dbReference>
<dbReference type="STRING" id="576137.A0A1L7WNE5"/>
<evidence type="ECO:0000313" key="2">
    <source>
        <dbReference type="EMBL" id="CZR54282.1"/>
    </source>
</evidence>
<keyword evidence="1" id="KW-0472">Membrane</keyword>
<sequence>MAVQQRASGVFAHVQSLVDSYIISPQTRERYWNQAGTFAQEQPLLFTFVVAQLVFSFLPLALFASFVLGTLLLSLISALLFSLFWIGVALLVLVPTLFITVSLAFVFWVWAISSFLISKWVYDRIPVSIKGQSEVGLPNGKKLVVDKGEGKGDFKGEVQNGV</sequence>
<organism evidence="2 3">
    <name type="scientific">Phialocephala subalpina</name>
    <dbReference type="NCBI Taxonomy" id="576137"/>
    <lineage>
        <taxon>Eukaryota</taxon>
        <taxon>Fungi</taxon>
        <taxon>Dikarya</taxon>
        <taxon>Ascomycota</taxon>
        <taxon>Pezizomycotina</taxon>
        <taxon>Leotiomycetes</taxon>
        <taxon>Helotiales</taxon>
        <taxon>Mollisiaceae</taxon>
        <taxon>Phialocephala</taxon>
        <taxon>Phialocephala fortinii species complex</taxon>
    </lineage>
</organism>
<protein>
    <submittedName>
        <fullName evidence="2">Uncharacterized protein</fullName>
    </submittedName>
</protein>
<feature type="transmembrane region" description="Helical" evidence="1">
    <location>
        <begin position="44"/>
        <end position="64"/>
    </location>
</feature>
<dbReference type="AlphaFoldDB" id="A0A1L7WNE5"/>
<evidence type="ECO:0000313" key="3">
    <source>
        <dbReference type="Proteomes" id="UP000184330"/>
    </source>
</evidence>
<dbReference type="Proteomes" id="UP000184330">
    <property type="component" value="Unassembled WGS sequence"/>
</dbReference>
<keyword evidence="1" id="KW-0812">Transmembrane</keyword>
<gene>
    <name evidence="2" type="ORF">PAC_04165</name>
</gene>
<proteinExistence type="predicted"/>
<dbReference type="OrthoDB" id="3928876at2759"/>
<reference evidence="2 3" key="1">
    <citation type="submission" date="2016-03" db="EMBL/GenBank/DDBJ databases">
        <authorList>
            <person name="Ploux O."/>
        </authorList>
    </citation>
    <scope>NUCLEOTIDE SEQUENCE [LARGE SCALE GENOMIC DNA]</scope>
    <source>
        <strain evidence="2 3">UAMH 11012</strain>
    </source>
</reference>
<keyword evidence="1" id="KW-1133">Transmembrane helix</keyword>
<accession>A0A1L7WNE5</accession>
<feature type="transmembrane region" description="Helical" evidence="1">
    <location>
        <begin position="71"/>
        <end position="93"/>
    </location>
</feature>
<evidence type="ECO:0000256" key="1">
    <source>
        <dbReference type="SAM" id="Phobius"/>
    </source>
</evidence>
<feature type="transmembrane region" description="Helical" evidence="1">
    <location>
        <begin position="99"/>
        <end position="122"/>
    </location>
</feature>
<keyword evidence="3" id="KW-1185">Reference proteome</keyword>
<name>A0A1L7WNE5_9HELO</name>
<dbReference type="Pfam" id="PF16015">
    <property type="entry name" value="Promethin"/>
    <property type="match status" value="1"/>
</dbReference>